<protein>
    <submittedName>
        <fullName evidence="1">Uncharacterized protein</fullName>
    </submittedName>
</protein>
<dbReference type="Proteomes" id="UP001595900">
    <property type="component" value="Unassembled WGS sequence"/>
</dbReference>
<accession>A0ABV8QC76</accession>
<evidence type="ECO:0000313" key="1">
    <source>
        <dbReference type="EMBL" id="MFC4245046.1"/>
    </source>
</evidence>
<reference evidence="2" key="1">
    <citation type="journal article" date="2019" name="Int. J. Syst. Evol. Microbiol.">
        <title>The Global Catalogue of Microorganisms (GCM) 10K type strain sequencing project: providing services to taxonomists for standard genome sequencing and annotation.</title>
        <authorList>
            <consortium name="The Broad Institute Genomics Platform"/>
            <consortium name="The Broad Institute Genome Sequencing Center for Infectious Disease"/>
            <person name="Wu L."/>
            <person name="Ma J."/>
        </authorList>
    </citation>
    <scope>NUCLEOTIDE SEQUENCE [LARGE SCALE GENOMIC DNA]</scope>
    <source>
        <strain evidence="2">CGMCC 1.10363</strain>
    </source>
</reference>
<sequence length="256" mass="24751">MGQPNLGPDYALAHRITQLEKHVRAQANANPLINSQIGSGGLLVNGTGGITITDGGGLTIHGGGAIAIDDGGSLELNGGGNIALQGGDVDLSSGNLNVTGDGSIAVTGTGEVTVDGLALSALKPAAIYASASGYALAAALTPVASATVTVPTGYTTALINCILSANYASPNTGTTEYGSSQIAYTTSQGGSGTSANFDVSIADGGVASNAVGYAIELTGLTDGETITLTANVSGGVAGTANAYNVASLGGTMLFIA</sequence>
<organism evidence="1 2">
    <name type="scientific">Gryllotalpicola reticulitermitis</name>
    <dbReference type="NCBI Taxonomy" id="1184153"/>
    <lineage>
        <taxon>Bacteria</taxon>
        <taxon>Bacillati</taxon>
        <taxon>Actinomycetota</taxon>
        <taxon>Actinomycetes</taxon>
        <taxon>Micrococcales</taxon>
        <taxon>Microbacteriaceae</taxon>
        <taxon>Gryllotalpicola</taxon>
    </lineage>
</organism>
<proteinExistence type="predicted"/>
<name>A0ABV8QC76_9MICO</name>
<keyword evidence="2" id="KW-1185">Reference proteome</keyword>
<dbReference type="RefSeq" id="WP_390231685.1">
    <property type="nucleotide sequence ID" value="NZ_JBHSCN010000018.1"/>
</dbReference>
<evidence type="ECO:0000313" key="2">
    <source>
        <dbReference type="Proteomes" id="UP001595900"/>
    </source>
</evidence>
<dbReference type="EMBL" id="JBHSCN010000018">
    <property type="protein sequence ID" value="MFC4245046.1"/>
    <property type="molecule type" value="Genomic_DNA"/>
</dbReference>
<comment type="caution">
    <text evidence="1">The sequence shown here is derived from an EMBL/GenBank/DDBJ whole genome shotgun (WGS) entry which is preliminary data.</text>
</comment>
<gene>
    <name evidence="1" type="ORF">ACFOYW_16890</name>
</gene>